<dbReference type="STRING" id="267850.ADINL_0610"/>
<dbReference type="SUPFAM" id="SSF52283">
    <property type="entry name" value="Formate/glycerate dehydrogenase catalytic domain-like"/>
    <property type="match status" value="1"/>
</dbReference>
<dbReference type="EMBL" id="JMSZ01000015">
    <property type="protein sequence ID" value="KDE40961.1"/>
    <property type="molecule type" value="Genomic_DNA"/>
</dbReference>
<dbReference type="GO" id="GO:0004617">
    <property type="term" value="F:phosphoglycerate dehydrogenase activity"/>
    <property type="evidence" value="ECO:0007669"/>
    <property type="project" value="UniProtKB-EC"/>
</dbReference>
<organism evidence="7 8">
    <name type="scientific">Nitrincola lacisaponensis</name>
    <dbReference type="NCBI Taxonomy" id="267850"/>
    <lineage>
        <taxon>Bacteria</taxon>
        <taxon>Pseudomonadati</taxon>
        <taxon>Pseudomonadota</taxon>
        <taxon>Gammaproteobacteria</taxon>
        <taxon>Oceanospirillales</taxon>
        <taxon>Oceanospirillaceae</taxon>
        <taxon>Nitrincola</taxon>
    </lineage>
</organism>
<evidence type="ECO:0000313" key="8">
    <source>
        <dbReference type="Proteomes" id="UP000027318"/>
    </source>
</evidence>
<accession>A0A063Y8C5</accession>
<dbReference type="CDD" id="cd12169">
    <property type="entry name" value="PGDH_like_1"/>
    <property type="match status" value="1"/>
</dbReference>
<dbReference type="InterPro" id="IPR050857">
    <property type="entry name" value="D-2-hydroxyacid_DH"/>
</dbReference>
<evidence type="ECO:0000259" key="6">
    <source>
        <dbReference type="Pfam" id="PF02826"/>
    </source>
</evidence>
<dbReference type="PANTHER" id="PTHR42789:SF1">
    <property type="entry name" value="D-ISOMER SPECIFIC 2-HYDROXYACID DEHYDROGENASE FAMILY PROTEIN (AFU_ORTHOLOGUE AFUA_6G10090)"/>
    <property type="match status" value="1"/>
</dbReference>
<evidence type="ECO:0000256" key="2">
    <source>
        <dbReference type="ARBA" id="ARBA00023002"/>
    </source>
</evidence>
<proteinExistence type="inferred from homology"/>
<reference evidence="7 8" key="1">
    <citation type="journal article" date="2005" name="Int. J. Syst. Evol. Microbiol.">
        <title>Nitrincola lacisaponensis gen. nov., sp. nov., a novel alkaliphilic bacterium isolated from an alkaline, saline lake.</title>
        <authorList>
            <person name="Dimitriu P.A."/>
            <person name="Shukla S.K."/>
            <person name="Conradt J."/>
            <person name="Marquez M.C."/>
            <person name="Ventosa A."/>
            <person name="Maglia A."/>
            <person name="Peyton B.M."/>
            <person name="Pinkart H.C."/>
            <person name="Mormile M.R."/>
        </authorList>
    </citation>
    <scope>NUCLEOTIDE SEQUENCE [LARGE SCALE GENOMIC DNA]</scope>
    <source>
        <strain evidence="7 8">4CA</strain>
    </source>
</reference>
<keyword evidence="8" id="KW-1185">Reference proteome</keyword>
<dbReference type="InterPro" id="IPR006140">
    <property type="entry name" value="D-isomer_DH_NAD-bd"/>
</dbReference>
<dbReference type="Pfam" id="PF00389">
    <property type="entry name" value="2-Hacid_dh"/>
    <property type="match status" value="1"/>
</dbReference>
<comment type="similarity">
    <text evidence="1 4">Belongs to the D-isomer specific 2-hydroxyacid dehydrogenase family.</text>
</comment>
<evidence type="ECO:0000259" key="5">
    <source>
        <dbReference type="Pfam" id="PF00389"/>
    </source>
</evidence>
<dbReference type="Pfam" id="PF02826">
    <property type="entry name" value="2-Hacid_dh_C"/>
    <property type="match status" value="1"/>
</dbReference>
<dbReference type="Gene3D" id="3.40.50.720">
    <property type="entry name" value="NAD(P)-binding Rossmann-like Domain"/>
    <property type="match status" value="2"/>
</dbReference>
<evidence type="ECO:0000256" key="4">
    <source>
        <dbReference type="RuleBase" id="RU003719"/>
    </source>
</evidence>
<feature type="domain" description="D-isomer specific 2-hydroxyacid dehydrogenase NAD-binding" evidence="6">
    <location>
        <begin position="111"/>
        <end position="289"/>
    </location>
</feature>
<comment type="caution">
    <text evidence="7">The sequence shown here is derived from an EMBL/GenBank/DDBJ whole genome shotgun (WGS) entry which is preliminary data.</text>
</comment>
<keyword evidence="3" id="KW-0520">NAD</keyword>
<sequence>MNIAILDDYQDQVRSLSCFSLLQAHDVRILNTTYVDPVELADQLAGVEALVLIRERTLITEALLSRLPTLKLISQTGKISQHLDPQLCQRFGVAVAEGVGSPVAPSELCWALIMNASRHLSAYVQQLSAGQWQQSGSLGLGRSLQGRQLGIWGYGKIGQRVAQYARAFGMQVLVWGSEGSRKKAVEDGFSAAENKAQFFASADVISLHLRLNPVTRYCVTAEDLALMKADALLVNISRAELIEPNALYDALVQVPTRQAALDVFEQEPVIPAQEPLLRLPNVLASPHLGYVERSSYELYFRVAFENVLAFAEGRPHNLVQVAS</sequence>
<dbReference type="SUPFAM" id="SSF51735">
    <property type="entry name" value="NAD(P)-binding Rossmann-fold domains"/>
    <property type="match status" value="1"/>
</dbReference>
<dbReference type="GO" id="GO:0051287">
    <property type="term" value="F:NAD binding"/>
    <property type="evidence" value="ECO:0007669"/>
    <property type="project" value="InterPro"/>
</dbReference>
<dbReference type="PANTHER" id="PTHR42789">
    <property type="entry name" value="D-ISOMER SPECIFIC 2-HYDROXYACID DEHYDROGENASE FAMILY PROTEIN (AFU_ORTHOLOGUE AFUA_6G10090)"/>
    <property type="match status" value="1"/>
</dbReference>
<dbReference type="OrthoDB" id="9805416at2"/>
<feature type="domain" description="D-isomer specific 2-hydroxyacid dehydrogenase catalytic" evidence="5">
    <location>
        <begin position="20"/>
        <end position="319"/>
    </location>
</feature>
<evidence type="ECO:0000256" key="1">
    <source>
        <dbReference type="ARBA" id="ARBA00005854"/>
    </source>
</evidence>
<gene>
    <name evidence="7" type="ORF">ADINL_0610</name>
</gene>
<dbReference type="PATRIC" id="fig|267850.7.peg.604"/>
<evidence type="ECO:0000256" key="3">
    <source>
        <dbReference type="ARBA" id="ARBA00023027"/>
    </source>
</evidence>
<evidence type="ECO:0000313" key="7">
    <source>
        <dbReference type="EMBL" id="KDE40961.1"/>
    </source>
</evidence>
<name>A0A063Y8C5_9GAMM</name>
<dbReference type="EC" id="1.1.1.95" evidence="7"/>
<dbReference type="InterPro" id="IPR036291">
    <property type="entry name" value="NAD(P)-bd_dom_sf"/>
</dbReference>
<protein>
    <submittedName>
        <fullName evidence="7">D-3-phosphoglycerate dehydrogenase</fullName>
        <ecNumber evidence="7">1.1.1.95</ecNumber>
    </submittedName>
</protein>
<dbReference type="Proteomes" id="UP000027318">
    <property type="component" value="Unassembled WGS sequence"/>
</dbReference>
<keyword evidence="2 4" id="KW-0560">Oxidoreductase</keyword>
<dbReference type="InterPro" id="IPR006139">
    <property type="entry name" value="D-isomer_2_OHA_DH_cat_dom"/>
</dbReference>
<dbReference type="AlphaFoldDB" id="A0A063Y8C5"/>
<dbReference type="RefSeq" id="WP_036543826.1">
    <property type="nucleotide sequence ID" value="NZ_JMSZ01000015.1"/>
</dbReference>